<keyword evidence="1" id="KW-0812">Transmembrane</keyword>
<evidence type="ECO:0000313" key="3">
    <source>
        <dbReference type="Proteomes" id="UP000199735"/>
    </source>
</evidence>
<dbReference type="AlphaFoldDB" id="A0AAX2EII9"/>
<comment type="caution">
    <text evidence="2">The sequence shown here is derived from an EMBL/GenBank/DDBJ whole genome shotgun (WGS) entry which is preliminary data.</text>
</comment>
<organism evidence="2 3">
    <name type="scientific">Terribacillus saccharophilus</name>
    <dbReference type="NCBI Taxonomy" id="361277"/>
    <lineage>
        <taxon>Bacteria</taxon>
        <taxon>Bacillati</taxon>
        <taxon>Bacillota</taxon>
        <taxon>Bacilli</taxon>
        <taxon>Bacillales</taxon>
        <taxon>Bacillaceae</taxon>
        <taxon>Terribacillus</taxon>
    </lineage>
</organism>
<gene>
    <name evidence="2" type="ORF">SAMN04489762_2998</name>
</gene>
<dbReference type="Proteomes" id="UP000199735">
    <property type="component" value="Unassembled WGS sequence"/>
</dbReference>
<keyword evidence="1" id="KW-1133">Transmembrane helix</keyword>
<sequence length="182" mass="20506">MRGERIRIIFGFIVVMSTFVILGVSSMVLRTFFASNLYHAFIYDWIGTALLYLAALTLIAFFVYTSLVITIKNPQKVGKRQVFYFGLTGIICFTIGVFIVPQLSSLTINSMGDMRDYSNGAIHVDDFEVVDVYTGGHSTIALITTDELDLTLMINNYQIEEGKTYRFTYLERTGTILSVGEQ</sequence>
<accession>A0AAX2EII9</accession>
<proteinExistence type="predicted"/>
<protein>
    <submittedName>
        <fullName evidence="2">Uncharacterized protein</fullName>
    </submittedName>
</protein>
<feature type="transmembrane region" description="Helical" evidence="1">
    <location>
        <begin position="49"/>
        <end position="70"/>
    </location>
</feature>
<reference evidence="2 3" key="1">
    <citation type="submission" date="2016-10" db="EMBL/GenBank/DDBJ databases">
        <authorList>
            <person name="Varghese N."/>
            <person name="Submissions S."/>
        </authorList>
    </citation>
    <scope>NUCLEOTIDE SEQUENCE [LARGE SCALE GENOMIC DNA]</scope>
    <source>
        <strain evidence="2 3">DSM 21619</strain>
    </source>
</reference>
<evidence type="ECO:0000313" key="2">
    <source>
        <dbReference type="EMBL" id="SEN88810.1"/>
    </source>
</evidence>
<feature type="transmembrane region" description="Helical" evidence="1">
    <location>
        <begin position="7"/>
        <end position="29"/>
    </location>
</feature>
<evidence type="ECO:0000256" key="1">
    <source>
        <dbReference type="SAM" id="Phobius"/>
    </source>
</evidence>
<dbReference type="EMBL" id="FOCD01000004">
    <property type="protein sequence ID" value="SEN88810.1"/>
    <property type="molecule type" value="Genomic_DNA"/>
</dbReference>
<name>A0AAX2EII9_9BACI</name>
<keyword evidence="1" id="KW-0472">Membrane</keyword>
<feature type="transmembrane region" description="Helical" evidence="1">
    <location>
        <begin position="82"/>
        <end position="100"/>
    </location>
</feature>